<accession>A0A9P4K6Z2</accession>
<keyword evidence="7" id="KW-1185">Reference proteome</keyword>
<keyword evidence="4 5" id="KW-0472">Membrane</keyword>
<dbReference type="InterPro" id="IPR044878">
    <property type="entry name" value="UbiA_sf"/>
</dbReference>
<organism evidence="6 7">
    <name type="scientific">Lojkania enalia</name>
    <dbReference type="NCBI Taxonomy" id="147567"/>
    <lineage>
        <taxon>Eukaryota</taxon>
        <taxon>Fungi</taxon>
        <taxon>Dikarya</taxon>
        <taxon>Ascomycota</taxon>
        <taxon>Pezizomycotina</taxon>
        <taxon>Dothideomycetes</taxon>
        <taxon>Pleosporomycetidae</taxon>
        <taxon>Pleosporales</taxon>
        <taxon>Pleosporales incertae sedis</taxon>
        <taxon>Lojkania</taxon>
    </lineage>
</organism>
<sequence>MHNQKPTVNHGQSVISTKLPPAYTIWLFTHSDLKTIVGPSTFFAIVCAKSGPVMMGGEYLPILLILRRVPITAFWVWCNLLPFAIDNQRQHGSVIEDEINKPWRPLPSKRLSQNDAVMIMLLFYAFAVLISLYLRGLLQCFALMGLGYWYNDQNGADCHFITRNFINSCGYVCFASGALEVISNRSIYNLHPAAYQWLLIISIVIFTTIHSQDMADQEGDFLRSRWTLPLVIGDTAARTTLAVSLGIWSVICPAFWQLSAKNSAVTYLLGIIVGIRFLFKRYAEADKISFQIYNLWIVSIFSLPLLRSLSGP</sequence>
<dbReference type="EMBL" id="ML986677">
    <property type="protein sequence ID" value="KAF2260599.1"/>
    <property type="molecule type" value="Genomic_DNA"/>
</dbReference>
<evidence type="ECO:0000256" key="3">
    <source>
        <dbReference type="ARBA" id="ARBA00022989"/>
    </source>
</evidence>
<gene>
    <name evidence="6" type="ORF">CC78DRAFT_555512</name>
</gene>
<dbReference type="CDD" id="cd13965">
    <property type="entry name" value="PT_UbiA_3"/>
    <property type="match status" value="1"/>
</dbReference>
<feature type="transmembrane region" description="Helical" evidence="5">
    <location>
        <begin position="194"/>
        <end position="215"/>
    </location>
</feature>
<feature type="transmembrane region" description="Helical" evidence="5">
    <location>
        <begin position="116"/>
        <end position="134"/>
    </location>
</feature>
<comment type="subcellular location">
    <subcellularLocation>
        <location evidence="1">Membrane</location>
        <topology evidence="1">Multi-pass membrane protein</topology>
    </subcellularLocation>
</comment>
<dbReference type="PANTHER" id="PTHR42723:SF1">
    <property type="entry name" value="CHLOROPHYLL SYNTHASE, CHLOROPLASTIC"/>
    <property type="match status" value="1"/>
</dbReference>
<feature type="transmembrane region" description="Helical" evidence="5">
    <location>
        <begin position="291"/>
        <end position="309"/>
    </location>
</feature>
<dbReference type="Gene3D" id="1.10.357.140">
    <property type="entry name" value="UbiA prenyltransferase"/>
    <property type="match status" value="1"/>
</dbReference>
<evidence type="ECO:0008006" key="8">
    <source>
        <dbReference type="Google" id="ProtNLM"/>
    </source>
</evidence>
<dbReference type="AlphaFoldDB" id="A0A9P4K6Z2"/>
<protein>
    <recommendedName>
        <fullName evidence="8">UbiA prenyltransferase</fullName>
    </recommendedName>
</protein>
<dbReference type="GO" id="GO:0016765">
    <property type="term" value="F:transferase activity, transferring alkyl or aryl (other than methyl) groups"/>
    <property type="evidence" value="ECO:0007669"/>
    <property type="project" value="InterPro"/>
</dbReference>
<name>A0A9P4K6Z2_9PLEO</name>
<proteinExistence type="predicted"/>
<evidence type="ECO:0000256" key="4">
    <source>
        <dbReference type="ARBA" id="ARBA00023136"/>
    </source>
</evidence>
<dbReference type="GO" id="GO:0016020">
    <property type="term" value="C:membrane"/>
    <property type="evidence" value="ECO:0007669"/>
    <property type="project" value="UniProtKB-SubCell"/>
</dbReference>
<dbReference type="InterPro" id="IPR000537">
    <property type="entry name" value="UbiA_prenyltransferase"/>
</dbReference>
<evidence type="ECO:0000313" key="7">
    <source>
        <dbReference type="Proteomes" id="UP000800093"/>
    </source>
</evidence>
<keyword evidence="3 5" id="KW-1133">Transmembrane helix</keyword>
<dbReference type="PANTHER" id="PTHR42723">
    <property type="entry name" value="CHLOROPHYLL SYNTHASE"/>
    <property type="match status" value="1"/>
</dbReference>
<dbReference type="Proteomes" id="UP000800093">
    <property type="component" value="Unassembled WGS sequence"/>
</dbReference>
<reference evidence="7" key="1">
    <citation type="journal article" date="2020" name="Stud. Mycol.">
        <title>101 Dothideomycetes genomes: A test case for predicting lifestyles and emergence of pathogens.</title>
        <authorList>
            <person name="Haridas S."/>
            <person name="Albert R."/>
            <person name="Binder M."/>
            <person name="Bloem J."/>
            <person name="LaButti K."/>
            <person name="Salamov A."/>
            <person name="Andreopoulos B."/>
            <person name="Baker S."/>
            <person name="Barry K."/>
            <person name="Bills G."/>
            <person name="Bluhm B."/>
            <person name="Cannon C."/>
            <person name="Castanera R."/>
            <person name="Culley D."/>
            <person name="Daum C."/>
            <person name="Ezra D."/>
            <person name="Gonzalez J."/>
            <person name="Henrissat B."/>
            <person name="Kuo A."/>
            <person name="Liang C."/>
            <person name="Lipzen A."/>
            <person name="Lutzoni F."/>
            <person name="Magnuson J."/>
            <person name="Mondo S."/>
            <person name="Nolan M."/>
            <person name="Ohm R."/>
            <person name="Pangilinan J."/>
            <person name="Park H.-J."/>
            <person name="Ramirez L."/>
            <person name="Alfaro M."/>
            <person name="Sun H."/>
            <person name="Tritt A."/>
            <person name="Yoshinaga Y."/>
            <person name="Zwiers L.-H."/>
            <person name="Turgeon B."/>
            <person name="Goodwin S."/>
            <person name="Spatafora J."/>
            <person name="Crous P."/>
            <person name="Grigoriev I."/>
        </authorList>
    </citation>
    <scope>NUCLEOTIDE SEQUENCE [LARGE SCALE GENOMIC DNA]</scope>
    <source>
        <strain evidence="7">CBS 304.66</strain>
    </source>
</reference>
<dbReference type="Pfam" id="PF01040">
    <property type="entry name" value="UbiA"/>
    <property type="match status" value="1"/>
</dbReference>
<dbReference type="InterPro" id="IPR050475">
    <property type="entry name" value="Prenyltransferase_related"/>
</dbReference>
<evidence type="ECO:0000256" key="2">
    <source>
        <dbReference type="ARBA" id="ARBA00022692"/>
    </source>
</evidence>
<dbReference type="OrthoDB" id="434972at2759"/>
<keyword evidence="2 5" id="KW-0812">Transmembrane</keyword>
<feature type="transmembrane region" description="Helical" evidence="5">
    <location>
        <begin position="262"/>
        <end position="279"/>
    </location>
</feature>
<evidence type="ECO:0000256" key="5">
    <source>
        <dbReference type="SAM" id="Phobius"/>
    </source>
</evidence>
<comment type="caution">
    <text evidence="6">The sequence shown here is derived from an EMBL/GenBank/DDBJ whole genome shotgun (WGS) entry which is preliminary data.</text>
</comment>
<evidence type="ECO:0000313" key="6">
    <source>
        <dbReference type="EMBL" id="KAF2260599.1"/>
    </source>
</evidence>
<evidence type="ECO:0000256" key="1">
    <source>
        <dbReference type="ARBA" id="ARBA00004141"/>
    </source>
</evidence>